<dbReference type="OrthoDB" id="359100at2157"/>
<dbReference type="GeneID" id="10823076"/>
<dbReference type="KEGG" id="mzh:Mzhil_1439"/>
<reference evidence="3 4" key="1">
    <citation type="submission" date="2010-07" db="EMBL/GenBank/DDBJ databases">
        <title>The complete genome of Methanosalsum zhilinae DSM 4017.</title>
        <authorList>
            <consortium name="US DOE Joint Genome Institute (JGI-PGF)"/>
            <person name="Lucas S."/>
            <person name="Copeland A."/>
            <person name="Lapidus A."/>
            <person name="Glavina del Rio T."/>
            <person name="Dalin E."/>
            <person name="Tice H."/>
            <person name="Bruce D."/>
            <person name="Goodwin L."/>
            <person name="Pitluck S."/>
            <person name="Kyrpides N."/>
            <person name="Mavromatis K."/>
            <person name="Ovchinnikova G."/>
            <person name="Daligault H."/>
            <person name="Detter J.C."/>
            <person name="Han C."/>
            <person name="Tapia R."/>
            <person name="Larimer F."/>
            <person name="Land M."/>
            <person name="Hauser L."/>
            <person name="Markowitz V."/>
            <person name="Cheng J.-F."/>
            <person name="Hugenholtz P."/>
            <person name="Woyke T."/>
            <person name="Wu D."/>
            <person name="Spring S."/>
            <person name="Schueler E."/>
            <person name="Brambilla E."/>
            <person name="Klenk H.-P."/>
            <person name="Eisen J.A."/>
        </authorList>
    </citation>
    <scope>NUCLEOTIDE SEQUENCE [LARGE SCALE GENOMIC DNA]</scope>
    <source>
        <strain evidence="4">DSM 4017 / NBRC 107636 / OCM 62 / WeN5</strain>
    </source>
</reference>
<dbReference type="GO" id="GO:0006310">
    <property type="term" value="P:DNA recombination"/>
    <property type="evidence" value="ECO:0007669"/>
    <property type="project" value="UniProtKB-KW"/>
</dbReference>
<dbReference type="Proteomes" id="UP000006622">
    <property type="component" value="Chromosome"/>
</dbReference>
<dbReference type="InterPro" id="IPR011010">
    <property type="entry name" value="DNA_brk_join_enz"/>
</dbReference>
<protein>
    <submittedName>
        <fullName evidence="3">Integrase family protein</fullName>
    </submittedName>
</protein>
<sequence length="186" mass="22131">MDEILVKNVRVLAPQEFDTLLQGIDDSVSRRRFLLLWWTGMRYAEFQRFHKNSNWYLPRRNVIHIPAEGSKKVKRSQLERYIHPLPDLLREIINQFHEDPSPPTRQTWNENLKRWATKVNLSPVGLSAKTTRKSIESWMVVADMPLNQIYLRQGHSELTSLMHYQGLHFNPGEKDEIKRRLSQILY</sequence>
<dbReference type="RefSeq" id="WP_013898720.1">
    <property type="nucleotide sequence ID" value="NC_015676.1"/>
</dbReference>
<dbReference type="InterPro" id="IPR013762">
    <property type="entry name" value="Integrase-like_cat_sf"/>
</dbReference>
<dbReference type="Gene3D" id="1.10.443.10">
    <property type="entry name" value="Intergrase catalytic core"/>
    <property type="match status" value="1"/>
</dbReference>
<dbReference type="GO" id="GO:0003677">
    <property type="term" value="F:DNA binding"/>
    <property type="evidence" value="ECO:0007669"/>
    <property type="project" value="InterPro"/>
</dbReference>
<dbReference type="GO" id="GO:0015074">
    <property type="term" value="P:DNA integration"/>
    <property type="evidence" value="ECO:0007669"/>
    <property type="project" value="InterPro"/>
</dbReference>
<feature type="domain" description="Tyr recombinase" evidence="2">
    <location>
        <begin position="7"/>
        <end position="179"/>
    </location>
</feature>
<dbReference type="PROSITE" id="PS51898">
    <property type="entry name" value="TYR_RECOMBINASE"/>
    <property type="match status" value="1"/>
</dbReference>
<evidence type="ECO:0000313" key="3">
    <source>
        <dbReference type="EMBL" id="AEH61283.1"/>
    </source>
</evidence>
<dbReference type="AlphaFoldDB" id="F7XNT2"/>
<name>F7XNT2_METZD</name>
<evidence type="ECO:0000313" key="4">
    <source>
        <dbReference type="Proteomes" id="UP000006622"/>
    </source>
</evidence>
<keyword evidence="1" id="KW-0233">DNA recombination</keyword>
<evidence type="ECO:0000259" key="2">
    <source>
        <dbReference type="PROSITE" id="PS51898"/>
    </source>
</evidence>
<dbReference type="SUPFAM" id="SSF56349">
    <property type="entry name" value="DNA breaking-rejoining enzymes"/>
    <property type="match status" value="1"/>
</dbReference>
<proteinExistence type="predicted"/>
<evidence type="ECO:0000256" key="1">
    <source>
        <dbReference type="ARBA" id="ARBA00023172"/>
    </source>
</evidence>
<gene>
    <name evidence="3" type="ordered locus">Mzhil_1439</name>
</gene>
<dbReference type="InterPro" id="IPR002104">
    <property type="entry name" value="Integrase_catalytic"/>
</dbReference>
<organism evidence="3 4">
    <name type="scientific">Methanosalsum zhilinae (strain DSM 4017 / NBRC 107636 / OCM 62 / WeN5)</name>
    <name type="common">Methanohalophilus zhilinae</name>
    <dbReference type="NCBI Taxonomy" id="679901"/>
    <lineage>
        <taxon>Archaea</taxon>
        <taxon>Methanobacteriati</taxon>
        <taxon>Methanobacteriota</taxon>
        <taxon>Stenosarchaea group</taxon>
        <taxon>Methanomicrobia</taxon>
        <taxon>Methanosarcinales</taxon>
        <taxon>Methanosarcinaceae</taxon>
        <taxon>Methanosalsum</taxon>
    </lineage>
</organism>
<dbReference type="EMBL" id="CP002101">
    <property type="protein sequence ID" value="AEH61283.1"/>
    <property type="molecule type" value="Genomic_DNA"/>
</dbReference>
<dbReference type="HOGENOM" id="CLU_091227_0_0_2"/>
<keyword evidence="4" id="KW-1185">Reference proteome</keyword>
<accession>F7XNT2</accession>